<organism evidence="2">
    <name type="scientific">Arundo donax</name>
    <name type="common">Giant reed</name>
    <name type="synonym">Donax arundinaceus</name>
    <dbReference type="NCBI Taxonomy" id="35708"/>
    <lineage>
        <taxon>Eukaryota</taxon>
        <taxon>Viridiplantae</taxon>
        <taxon>Streptophyta</taxon>
        <taxon>Embryophyta</taxon>
        <taxon>Tracheophyta</taxon>
        <taxon>Spermatophyta</taxon>
        <taxon>Magnoliopsida</taxon>
        <taxon>Liliopsida</taxon>
        <taxon>Poales</taxon>
        <taxon>Poaceae</taxon>
        <taxon>PACMAD clade</taxon>
        <taxon>Arundinoideae</taxon>
        <taxon>Arundineae</taxon>
        <taxon>Arundo</taxon>
    </lineage>
</organism>
<dbReference type="AlphaFoldDB" id="A0A0A9C7S4"/>
<reference evidence="2" key="2">
    <citation type="journal article" date="2015" name="Data Brief">
        <title>Shoot transcriptome of the giant reed, Arundo donax.</title>
        <authorList>
            <person name="Barrero R.A."/>
            <person name="Guerrero F.D."/>
            <person name="Moolhuijzen P."/>
            <person name="Goolsby J.A."/>
            <person name="Tidwell J."/>
            <person name="Bellgard S.E."/>
            <person name="Bellgard M.I."/>
        </authorList>
    </citation>
    <scope>NUCLEOTIDE SEQUENCE</scope>
    <source>
        <tissue evidence="2">Shoot tissue taken approximately 20 cm above the soil surface</tissue>
    </source>
</reference>
<proteinExistence type="predicted"/>
<protein>
    <submittedName>
        <fullName evidence="2">Uncharacterized protein</fullName>
    </submittedName>
</protein>
<dbReference type="EMBL" id="GBRH01225541">
    <property type="protein sequence ID" value="JAD72354.1"/>
    <property type="molecule type" value="Transcribed_RNA"/>
</dbReference>
<evidence type="ECO:0000256" key="1">
    <source>
        <dbReference type="SAM" id="MobiDB-lite"/>
    </source>
</evidence>
<feature type="region of interest" description="Disordered" evidence="1">
    <location>
        <begin position="1"/>
        <end position="39"/>
    </location>
</feature>
<accession>A0A0A9C7S4</accession>
<reference evidence="2" key="1">
    <citation type="submission" date="2014-09" db="EMBL/GenBank/DDBJ databases">
        <authorList>
            <person name="Magalhaes I.L.F."/>
            <person name="Oliveira U."/>
            <person name="Santos F.R."/>
            <person name="Vidigal T.H.D.A."/>
            <person name="Brescovit A.D."/>
            <person name="Santos A.J."/>
        </authorList>
    </citation>
    <scope>NUCLEOTIDE SEQUENCE</scope>
    <source>
        <tissue evidence="2">Shoot tissue taken approximately 20 cm above the soil surface</tissue>
    </source>
</reference>
<sequence length="39" mass="4187">MRSCRALPRLRPGAEEPGGRGGAVAPGGERWSAVRGRRR</sequence>
<name>A0A0A9C7S4_ARUDO</name>
<evidence type="ECO:0000313" key="2">
    <source>
        <dbReference type="EMBL" id="JAD72354.1"/>
    </source>
</evidence>